<dbReference type="AlphaFoldDB" id="A0A6M0PA74"/>
<reference evidence="1 2" key="2">
    <citation type="submission" date="2020-03" db="EMBL/GenBank/DDBJ databases">
        <title>Bacillus aquiflavi sp. nov., isolated from yellow water of strong flavor Chinese baijiu in Yibin region of China.</title>
        <authorList>
            <person name="Xie J."/>
        </authorList>
    </citation>
    <scope>NUCLEOTIDE SEQUENCE [LARGE SCALE GENOMIC DNA]</scope>
    <source>
        <strain evidence="1 2">Gsoil 114</strain>
    </source>
</reference>
<dbReference type="Proteomes" id="UP000476934">
    <property type="component" value="Unassembled WGS sequence"/>
</dbReference>
<dbReference type="InterPro" id="IPR053143">
    <property type="entry name" value="Arylsulfate_ST"/>
</dbReference>
<comment type="caution">
    <text evidence="1">The sequence shown here is derived from an EMBL/GenBank/DDBJ whole genome shotgun (WGS) entry which is preliminary data.</text>
</comment>
<sequence length="411" mass="46297">MTTRVRRSGLLYANHEQAYHCLICFSAEDGKTHLIDMNGQEVHQWKYHGLPGEVINPTLINGKRGHILVQYEMLEERTFGIFGNKTVAEVDWDGQLIWKWGEQAPGGAARQNHDWQRLSNGNTMLMITQPRVIPMLGDVEVGDQGIFEVNPAGDIVWSWLAGDHIEEFGFSQQGLNYLRNILNNKEQDPWGYLELNTLQLLGPNKWYDNGNEVFHPDNIIISSRKGNFVAIIEKKTGNVVWKIGPYSNVNANPYYRLLNRAVPRPLDQTCGQHKPHLIPKGLPGAGNLLLLDNQGSSGYPPVSLGTYAGSRILEINPTTKEIVWQYTAENSGNPVWSFHTSFVGNTQRLPNGNTLINEGMNGRIFQITNSGEIVWEYINSYPGFFSAGKDTIENPMVYRAQAVPVDWLPEL</sequence>
<protein>
    <submittedName>
        <fullName evidence="1">ArsR family transcriptional regulator</fullName>
    </submittedName>
</protein>
<organism evidence="1 2">
    <name type="scientific">Heyndrickxia ginsengihumi</name>
    <dbReference type="NCBI Taxonomy" id="363870"/>
    <lineage>
        <taxon>Bacteria</taxon>
        <taxon>Bacillati</taxon>
        <taxon>Bacillota</taxon>
        <taxon>Bacilli</taxon>
        <taxon>Bacillales</taxon>
        <taxon>Bacillaceae</taxon>
        <taxon>Heyndrickxia</taxon>
    </lineage>
</organism>
<dbReference type="RefSeq" id="WP_163174120.1">
    <property type="nucleotide sequence ID" value="NZ_JAAIWK010000021.1"/>
</dbReference>
<dbReference type="EMBL" id="JAAIWK010000021">
    <property type="protein sequence ID" value="NEY20810.1"/>
    <property type="molecule type" value="Genomic_DNA"/>
</dbReference>
<dbReference type="InterPro" id="IPR039535">
    <property type="entry name" value="ASST-like"/>
</dbReference>
<dbReference type="InterPro" id="IPR015943">
    <property type="entry name" value="WD40/YVTN_repeat-like_dom_sf"/>
</dbReference>
<dbReference type="PANTHER" id="PTHR35340:SF5">
    <property type="entry name" value="ASST-DOMAIN-CONTAINING PROTEIN"/>
    <property type="match status" value="1"/>
</dbReference>
<dbReference type="Pfam" id="PF14269">
    <property type="entry name" value="Arylsulfotran_2"/>
    <property type="match status" value="1"/>
</dbReference>
<reference evidence="1 2" key="1">
    <citation type="submission" date="2020-02" db="EMBL/GenBank/DDBJ databases">
        <authorList>
            <person name="Feng H."/>
        </authorList>
    </citation>
    <scope>NUCLEOTIDE SEQUENCE [LARGE SCALE GENOMIC DNA]</scope>
    <source>
        <strain evidence="1 2">Gsoil 114</strain>
    </source>
</reference>
<dbReference type="InterPro" id="IPR011047">
    <property type="entry name" value="Quinoprotein_ADH-like_sf"/>
</dbReference>
<dbReference type="Gene3D" id="2.130.10.10">
    <property type="entry name" value="YVTN repeat-like/Quinoprotein amine dehydrogenase"/>
    <property type="match status" value="1"/>
</dbReference>
<dbReference type="SUPFAM" id="SSF50998">
    <property type="entry name" value="Quinoprotein alcohol dehydrogenase-like"/>
    <property type="match status" value="1"/>
</dbReference>
<keyword evidence="2" id="KW-1185">Reference proteome</keyword>
<evidence type="ECO:0000313" key="1">
    <source>
        <dbReference type="EMBL" id="NEY20810.1"/>
    </source>
</evidence>
<evidence type="ECO:0000313" key="2">
    <source>
        <dbReference type="Proteomes" id="UP000476934"/>
    </source>
</evidence>
<proteinExistence type="predicted"/>
<gene>
    <name evidence="1" type="ORF">G4D61_12690</name>
</gene>
<dbReference type="PANTHER" id="PTHR35340">
    <property type="entry name" value="PQQ ENZYME REPEAT PROTEIN-RELATED"/>
    <property type="match status" value="1"/>
</dbReference>
<name>A0A6M0PA74_9BACI</name>
<accession>A0A6M0PA74</accession>